<dbReference type="InterPro" id="IPR032675">
    <property type="entry name" value="LRR_dom_sf"/>
</dbReference>
<accession>A0ABD3H9M4</accession>
<protein>
    <submittedName>
        <fullName evidence="1">Uncharacterized protein</fullName>
    </submittedName>
</protein>
<name>A0ABD3H9M4_9MARC</name>
<dbReference type="Proteomes" id="UP001633002">
    <property type="component" value="Unassembled WGS sequence"/>
</dbReference>
<gene>
    <name evidence="1" type="ORF">R1sor_013110</name>
</gene>
<sequence>MGTRRFCGFNERDICSSSASRTRSLSGVTPLHSLQNKNGLPSSCSVEEARKALVILDQIVLSDKSKSSQESSTGRFEAVKDFCYRNVPMLGQVCEKIGGAANSQKPAAGGTTRVNGADLCKEVSAVLTDFGQLHYVGAFLVILGFALDRIAKASKYLEGERNELQFLSNFGRHVFRIYGHVKDDEDLEVAEPLHRAMELICKYATVYGEPQLKRRSLCGRFWCVETDLDGLASLRKQVEDLYKELDLIAMDQVPKRVLKSISTWATGENFTISTETRAELVGTEKPVEESLNLLKAHNLSNGVHSLVLVGAPGSGKGLVGLQVAAKVKMERNFNEIDCCKINMYEGGDCIKVGKKQKELYAKLSRGEERKFSGPLDGRLILDLLFRRREQPCLIYLHNAHEPDDVDQLLPDGLDKCLPSGSILIVTTANEAVIYTLEMKGVRCSDYSVRELGKDDALTLFMRRIVRDPNASPSSELWRKLMQHDHELLSKLLEFCNGVPMLLIVVGNSIWTIGHDYLRNHFEGLPTEERHQLAMNFNAAYRRLAETSQVSASREFLKKLKAAAKHVHTSLVLDQDPIGKRGNCNDMRLRRSLRFACDQLKKNDQMQEFFEDIVAVHLGRKCEDIKMICGPEASIHLNRLKQMSMVKHVIQENSDGTFEAVLQVGGLLAGEARKMDDTDQPGRRLIVDNINRAPTYMRKAKYSPVYAQPEIVKLVQCGNLQSKFPFLHIDLSKLQYLELVGTDITEELLEGSEALPPSLKFLRVRNSCLPFLWEDFPQLVFLDLDLQKMPGVKSFQSMPNLQELKLENSTSLTWLGPLPKLKTAHVKNCPNFEEIKGMEQVSELKILNCPKFLLSCISNLGSLRRLSLGFGFTGFPEGCVIPAGVESVSLSGNVKMVELPTFAQGAVIKRLDLRFCCGLELSWDTLSSVIPNLEELYLGECLALEQFPSLPELFPKLKVVDVWGCPDISPRDLFDVAKKLHGRDPPIRIIGEQVEDANVHSGCGGLFLSFSRRKFEAAKSSFRRCKHGYVLLRRLTFPPRRASMEKNKTQ</sequence>
<dbReference type="AlphaFoldDB" id="A0ABD3H9M4"/>
<dbReference type="PANTHER" id="PTHR36766">
    <property type="entry name" value="PLANT BROAD-SPECTRUM MILDEW RESISTANCE PROTEIN RPW8"/>
    <property type="match status" value="1"/>
</dbReference>
<dbReference type="SUPFAM" id="SSF52047">
    <property type="entry name" value="RNI-like"/>
    <property type="match status" value="1"/>
</dbReference>
<dbReference type="EMBL" id="JBJQOH010000004">
    <property type="protein sequence ID" value="KAL3686801.1"/>
    <property type="molecule type" value="Genomic_DNA"/>
</dbReference>
<dbReference type="SUPFAM" id="SSF52540">
    <property type="entry name" value="P-loop containing nucleoside triphosphate hydrolases"/>
    <property type="match status" value="1"/>
</dbReference>
<dbReference type="InterPro" id="IPR027417">
    <property type="entry name" value="P-loop_NTPase"/>
</dbReference>
<proteinExistence type="predicted"/>
<keyword evidence="2" id="KW-1185">Reference proteome</keyword>
<comment type="caution">
    <text evidence="1">The sequence shown here is derived from an EMBL/GenBank/DDBJ whole genome shotgun (WGS) entry which is preliminary data.</text>
</comment>
<dbReference type="Gene3D" id="3.40.50.300">
    <property type="entry name" value="P-loop containing nucleotide triphosphate hydrolases"/>
    <property type="match status" value="1"/>
</dbReference>
<evidence type="ECO:0000313" key="1">
    <source>
        <dbReference type="EMBL" id="KAL3686801.1"/>
    </source>
</evidence>
<organism evidence="1 2">
    <name type="scientific">Riccia sorocarpa</name>
    <dbReference type="NCBI Taxonomy" id="122646"/>
    <lineage>
        <taxon>Eukaryota</taxon>
        <taxon>Viridiplantae</taxon>
        <taxon>Streptophyta</taxon>
        <taxon>Embryophyta</taxon>
        <taxon>Marchantiophyta</taxon>
        <taxon>Marchantiopsida</taxon>
        <taxon>Marchantiidae</taxon>
        <taxon>Marchantiales</taxon>
        <taxon>Ricciaceae</taxon>
        <taxon>Riccia</taxon>
    </lineage>
</organism>
<evidence type="ECO:0000313" key="2">
    <source>
        <dbReference type="Proteomes" id="UP001633002"/>
    </source>
</evidence>
<reference evidence="1 2" key="1">
    <citation type="submission" date="2024-09" db="EMBL/GenBank/DDBJ databases">
        <title>Chromosome-scale assembly of Riccia sorocarpa.</title>
        <authorList>
            <person name="Paukszto L."/>
        </authorList>
    </citation>
    <scope>NUCLEOTIDE SEQUENCE [LARGE SCALE GENOMIC DNA]</scope>
    <source>
        <strain evidence="1">LP-2024</strain>
        <tissue evidence="1">Aerial parts of the thallus</tissue>
    </source>
</reference>
<dbReference type="Gene3D" id="3.80.10.10">
    <property type="entry name" value="Ribonuclease Inhibitor"/>
    <property type="match status" value="1"/>
</dbReference>
<dbReference type="PANTHER" id="PTHR36766:SF30">
    <property type="entry name" value="TIR-NBS TYPE DISEASE RESISTANCE PROTEIN-RELATED"/>
    <property type="match status" value="1"/>
</dbReference>